<dbReference type="PANTHER" id="PTHR46038">
    <property type="entry name" value="EXPRESSED PROTEIN-RELATED"/>
    <property type="match status" value="1"/>
</dbReference>
<proteinExistence type="predicted"/>
<dbReference type="InterPro" id="IPR005069">
    <property type="entry name" value="Nucl-diP-sugar_transferase"/>
</dbReference>
<sequence>MSDRTIILTMVDESHARPGSLLEVLLQSFKSGQDTQRFLNHLVIITMDPQAFEYCRFLHPHCIHPSTFEPYFSTKRQSITSPDHSVFSWRRNNVLIDVIELGYNIIFTDTDVLWLRSPLENFDPSYELSISCNFSSDGERTYSMEGGIFFMKANAAALEFLKHWKLSMFLYLRPNAEESLCETITQNVDIADAYGVRVHHIDRNQFGGFCQLNNDMFETVYTIHANCCDDLTSKVHDMTIVLDDWIRFRKRVKNNNATEKMTLRWPQKCIG</sequence>
<dbReference type="Proteomes" id="UP000265566">
    <property type="component" value="Chromosome 7"/>
</dbReference>
<dbReference type="Gramene" id="rna39198">
    <property type="protein sequence ID" value="RHN45005.1"/>
    <property type="gene ID" value="gene39198"/>
</dbReference>
<dbReference type="PANTHER" id="PTHR46038:SF37">
    <property type="entry name" value="GLYCOSYLTRANSFERASE"/>
    <property type="match status" value="1"/>
</dbReference>
<reference evidence="3" key="1">
    <citation type="journal article" date="2018" name="Nat. Plants">
        <title>Whole-genome landscape of Medicago truncatula symbiotic genes.</title>
        <authorList>
            <person name="Pecrix Y."/>
            <person name="Staton S.E."/>
            <person name="Sallet E."/>
            <person name="Lelandais-Briere C."/>
            <person name="Moreau S."/>
            <person name="Carrere S."/>
            <person name="Blein T."/>
            <person name="Jardinaud M.F."/>
            <person name="Latrasse D."/>
            <person name="Zouine M."/>
            <person name="Zahm M."/>
            <person name="Kreplak J."/>
            <person name="Mayjonade B."/>
            <person name="Satge C."/>
            <person name="Perez M."/>
            <person name="Cauet S."/>
            <person name="Marande W."/>
            <person name="Chantry-Darmon C."/>
            <person name="Lopez-Roques C."/>
            <person name="Bouchez O."/>
            <person name="Berard A."/>
            <person name="Debelle F."/>
            <person name="Munos S."/>
            <person name="Bendahmane A."/>
            <person name="Berges H."/>
            <person name="Niebel A."/>
            <person name="Buitink J."/>
            <person name="Frugier F."/>
            <person name="Benhamed M."/>
            <person name="Crespi M."/>
            <person name="Gouzy J."/>
            <person name="Gamas P."/>
        </authorList>
    </citation>
    <scope>NUCLEOTIDE SEQUENCE [LARGE SCALE GENOMIC DNA]</scope>
    <source>
        <strain evidence="3">cv. Jemalong A17</strain>
    </source>
</reference>
<gene>
    <name evidence="2" type="ORF">MtrunA17_Chr7g0225571</name>
</gene>
<keyword evidence="2" id="KW-0808">Transferase</keyword>
<name>A0A396H1K2_MEDTR</name>
<organism evidence="2 3">
    <name type="scientific">Medicago truncatula</name>
    <name type="common">Barrel medic</name>
    <name type="synonym">Medicago tribuloides</name>
    <dbReference type="NCBI Taxonomy" id="3880"/>
    <lineage>
        <taxon>Eukaryota</taxon>
        <taxon>Viridiplantae</taxon>
        <taxon>Streptophyta</taxon>
        <taxon>Embryophyta</taxon>
        <taxon>Tracheophyta</taxon>
        <taxon>Spermatophyta</taxon>
        <taxon>Magnoliopsida</taxon>
        <taxon>eudicotyledons</taxon>
        <taxon>Gunneridae</taxon>
        <taxon>Pentapetalae</taxon>
        <taxon>rosids</taxon>
        <taxon>fabids</taxon>
        <taxon>Fabales</taxon>
        <taxon>Fabaceae</taxon>
        <taxon>Papilionoideae</taxon>
        <taxon>50 kb inversion clade</taxon>
        <taxon>NPAAA clade</taxon>
        <taxon>Hologalegina</taxon>
        <taxon>IRL clade</taxon>
        <taxon>Trifolieae</taxon>
        <taxon>Medicago</taxon>
    </lineage>
</organism>
<dbReference type="Pfam" id="PF03407">
    <property type="entry name" value="Nucleotid_trans"/>
    <property type="match status" value="1"/>
</dbReference>
<dbReference type="EMBL" id="PSQE01000007">
    <property type="protein sequence ID" value="RHN45005.1"/>
    <property type="molecule type" value="Genomic_DNA"/>
</dbReference>
<evidence type="ECO:0000259" key="1">
    <source>
        <dbReference type="Pfam" id="PF03407"/>
    </source>
</evidence>
<evidence type="ECO:0000313" key="2">
    <source>
        <dbReference type="EMBL" id="RHN45005.1"/>
    </source>
</evidence>
<dbReference type="AlphaFoldDB" id="A0A396H1K2"/>
<evidence type="ECO:0000313" key="3">
    <source>
        <dbReference type="Proteomes" id="UP000265566"/>
    </source>
</evidence>
<dbReference type="GO" id="GO:0016740">
    <property type="term" value="F:transferase activity"/>
    <property type="evidence" value="ECO:0007669"/>
    <property type="project" value="UniProtKB-KW"/>
</dbReference>
<comment type="caution">
    <text evidence="2">The sequence shown here is derived from an EMBL/GenBank/DDBJ whole genome shotgun (WGS) entry which is preliminary data.</text>
</comment>
<dbReference type="InterPro" id="IPR044821">
    <property type="entry name" value="At1g28695/At4g15970-like"/>
</dbReference>
<protein>
    <submittedName>
        <fullName evidence="2">Putative nucleotide-diphospho-sugar transferase</fullName>
    </submittedName>
</protein>
<accession>A0A396H1K2</accession>
<feature type="domain" description="Nucleotide-diphospho-sugar transferase" evidence="1">
    <location>
        <begin position="38"/>
        <end position="238"/>
    </location>
</feature>